<dbReference type="CDD" id="cd19920">
    <property type="entry name" value="REC_PA4781-like"/>
    <property type="match status" value="1"/>
</dbReference>
<keyword evidence="3 7" id="KW-0597">Phosphoprotein</keyword>
<comment type="caution">
    <text evidence="11">The sequence shown here is derived from an EMBL/GenBank/DDBJ whole genome shotgun (WGS) entry which is preliminary data.</text>
</comment>
<gene>
    <name evidence="11" type="ORF">ENR64_05950</name>
</gene>
<comment type="catalytic activity">
    <reaction evidence="1">
        <text>ATP + protein L-histidine = ADP + protein N-phospho-L-histidine.</text>
        <dbReference type="EC" id="2.7.13.3"/>
    </reaction>
</comment>
<dbReference type="EC" id="2.7.13.3" evidence="2"/>
<dbReference type="Pfam" id="PF00072">
    <property type="entry name" value="Response_reg"/>
    <property type="match status" value="1"/>
</dbReference>
<evidence type="ECO:0000256" key="1">
    <source>
        <dbReference type="ARBA" id="ARBA00000085"/>
    </source>
</evidence>
<dbReference type="SMART" id="SM00387">
    <property type="entry name" value="HATPase_c"/>
    <property type="match status" value="1"/>
</dbReference>
<dbReference type="SMART" id="SM00448">
    <property type="entry name" value="REC"/>
    <property type="match status" value="1"/>
</dbReference>
<keyword evidence="5 11" id="KW-0418">Kinase</keyword>
<dbReference type="SUPFAM" id="SSF47384">
    <property type="entry name" value="Homodimeric domain of signal transducing histidine kinase"/>
    <property type="match status" value="1"/>
</dbReference>
<dbReference type="Pfam" id="PF02518">
    <property type="entry name" value="HATPase_c"/>
    <property type="match status" value="1"/>
</dbReference>
<dbReference type="Gene3D" id="3.40.50.2300">
    <property type="match status" value="1"/>
</dbReference>
<evidence type="ECO:0000256" key="8">
    <source>
        <dbReference type="SAM" id="Coils"/>
    </source>
</evidence>
<dbReference type="CDD" id="cd00082">
    <property type="entry name" value="HisKA"/>
    <property type="match status" value="1"/>
</dbReference>
<feature type="modified residue" description="4-aspartylphosphate" evidence="7">
    <location>
        <position position="66"/>
    </location>
</feature>
<feature type="domain" description="Histidine kinase" evidence="9">
    <location>
        <begin position="162"/>
        <end position="376"/>
    </location>
</feature>
<proteinExistence type="predicted"/>
<dbReference type="EMBL" id="DSRU01000068">
    <property type="protein sequence ID" value="HFM97302.1"/>
    <property type="molecule type" value="Genomic_DNA"/>
</dbReference>
<evidence type="ECO:0000256" key="6">
    <source>
        <dbReference type="ARBA" id="ARBA00023012"/>
    </source>
</evidence>
<dbReference type="SUPFAM" id="SSF52172">
    <property type="entry name" value="CheY-like"/>
    <property type="match status" value="1"/>
</dbReference>
<dbReference type="InterPro" id="IPR036890">
    <property type="entry name" value="HATPase_C_sf"/>
</dbReference>
<evidence type="ECO:0000259" key="10">
    <source>
        <dbReference type="PROSITE" id="PS50110"/>
    </source>
</evidence>
<reference evidence="11" key="1">
    <citation type="journal article" date="2020" name="mSystems">
        <title>Genome- and Community-Level Interaction Insights into Carbon Utilization and Element Cycling Functions of Hydrothermarchaeota in Hydrothermal Sediment.</title>
        <authorList>
            <person name="Zhou Z."/>
            <person name="Liu Y."/>
            <person name="Xu W."/>
            <person name="Pan J."/>
            <person name="Luo Z.H."/>
            <person name="Li M."/>
        </authorList>
    </citation>
    <scope>NUCLEOTIDE SEQUENCE [LARGE SCALE GENOMIC DNA]</scope>
    <source>
        <strain evidence="11">SpSt-418</strain>
    </source>
</reference>
<name>A0A7C3KEH3_9CYAN</name>
<keyword evidence="4" id="KW-0808">Transferase</keyword>
<evidence type="ECO:0000256" key="5">
    <source>
        <dbReference type="ARBA" id="ARBA00022777"/>
    </source>
</evidence>
<dbReference type="InterPro" id="IPR003594">
    <property type="entry name" value="HATPase_dom"/>
</dbReference>
<dbReference type="InterPro" id="IPR003661">
    <property type="entry name" value="HisK_dim/P_dom"/>
</dbReference>
<dbReference type="InterPro" id="IPR036097">
    <property type="entry name" value="HisK_dim/P_sf"/>
</dbReference>
<dbReference type="PANTHER" id="PTHR43304:SF1">
    <property type="entry name" value="PAC DOMAIN-CONTAINING PROTEIN"/>
    <property type="match status" value="1"/>
</dbReference>
<dbReference type="SUPFAM" id="SSF55874">
    <property type="entry name" value="ATPase domain of HSP90 chaperone/DNA topoisomerase II/histidine kinase"/>
    <property type="match status" value="1"/>
</dbReference>
<evidence type="ECO:0000256" key="7">
    <source>
        <dbReference type="PROSITE-ProRule" id="PRU00169"/>
    </source>
</evidence>
<keyword evidence="8" id="KW-0175">Coiled coil</keyword>
<dbReference type="InterPro" id="IPR001789">
    <property type="entry name" value="Sig_transdc_resp-reg_receiver"/>
</dbReference>
<evidence type="ECO:0000256" key="3">
    <source>
        <dbReference type="ARBA" id="ARBA00022553"/>
    </source>
</evidence>
<dbReference type="GO" id="GO:0000155">
    <property type="term" value="F:phosphorelay sensor kinase activity"/>
    <property type="evidence" value="ECO:0007669"/>
    <property type="project" value="InterPro"/>
</dbReference>
<dbReference type="PRINTS" id="PR00344">
    <property type="entry name" value="BCTRLSENSOR"/>
</dbReference>
<dbReference type="PANTHER" id="PTHR43304">
    <property type="entry name" value="PHYTOCHROME-LIKE PROTEIN CPH1"/>
    <property type="match status" value="1"/>
</dbReference>
<accession>A0A7C3KEH3</accession>
<dbReference type="InterPro" id="IPR011006">
    <property type="entry name" value="CheY-like_superfamily"/>
</dbReference>
<evidence type="ECO:0000313" key="11">
    <source>
        <dbReference type="EMBL" id="HFM97302.1"/>
    </source>
</evidence>
<protein>
    <recommendedName>
        <fullName evidence="2">histidine kinase</fullName>
        <ecNumber evidence="2">2.7.13.3</ecNumber>
    </recommendedName>
</protein>
<dbReference type="InterPro" id="IPR005467">
    <property type="entry name" value="His_kinase_dom"/>
</dbReference>
<dbReference type="Gene3D" id="3.30.565.10">
    <property type="entry name" value="Histidine kinase-like ATPase, C-terminal domain"/>
    <property type="match status" value="1"/>
</dbReference>
<sequence>MINQLEQNHLPKNVKADILIVDDTPDNLRVLSAMLTNQGYEVRKALNGQRAISSVQLEPPNLILLDIKMPGMDGYEVCRNLKASYPTCEVPIIFISALDDALDKVKAFASGGVDYITKPFQEAEVLARIEHQLRIQELQHQLVEQNKELLRSNRDLEQFAYVVSHDLQQPLQSVTGFVKLLQLKYGCSLDEVAQDYLNRIFATGNRMQKLIQDLLAYSQIDKQEQMLENIDCNEVLNQVLDNLQEAIVTKQATITHDSLPTVQGDETQLIQLFQNLISNALKFIPEHTNPSIHISATAQKNQWHLGVRDNGIGIKPEHLEKIFEIFQRIHSTQTYPGTGIGLATCKKIVERHHGKIWVESQFGAGTTFYFSLPMVKV</sequence>
<dbReference type="InterPro" id="IPR004358">
    <property type="entry name" value="Sig_transdc_His_kin-like_C"/>
</dbReference>
<dbReference type="Gene3D" id="1.10.287.130">
    <property type="match status" value="1"/>
</dbReference>
<dbReference type="AlphaFoldDB" id="A0A7C3KEH3"/>
<feature type="coiled-coil region" evidence="8">
    <location>
        <begin position="126"/>
        <end position="155"/>
    </location>
</feature>
<dbReference type="PROSITE" id="PS50110">
    <property type="entry name" value="RESPONSE_REGULATORY"/>
    <property type="match status" value="1"/>
</dbReference>
<feature type="domain" description="Response regulatory" evidence="10">
    <location>
        <begin position="17"/>
        <end position="133"/>
    </location>
</feature>
<evidence type="ECO:0000259" key="9">
    <source>
        <dbReference type="PROSITE" id="PS50109"/>
    </source>
</evidence>
<dbReference type="FunFam" id="3.30.565.10:FF:000006">
    <property type="entry name" value="Sensor histidine kinase WalK"/>
    <property type="match status" value="1"/>
</dbReference>
<evidence type="ECO:0000256" key="4">
    <source>
        <dbReference type="ARBA" id="ARBA00022679"/>
    </source>
</evidence>
<evidence type="ECO:0000256" key="2">
    <source>
        <dbReference type="ARBA" id="ARBA00012438"/>
    </source>
</evidence>
<dbReference type="SMART" id="SM00388">
    <property type="entry name" value="HisKA"/>
    <property type="match status" value="1"/>
</dbReference>
<dbReference type="InterPro" id="IPR052162">
    <property type="entry name" value="Sensor_kinase/Photoreceptor"/>
</dbReference>
<keyword evidence="6" id="KW-0902">Two-component regulatory system</keyword>
<organism evidence="11">
    <name type="scientific">Oscillatoriales cyanobacterium SpSt-418</name>
    <dbReference type="NCBI Taxonomy" id="2282169"/>
    <lineage>
        <taxon>Bacteria</taxon>
        <taxon>Bacillati</taxon>
        <taxon>Cyanobacteriota</taxon>
        <taxon>Cyanophyceae</taxon>
        <taxon>Oscillatoriophycideae</taxon>
        <taxon>Oscillatoriales</taxon>
    </lineage>
</organism>
<dbReference type="PROSITE" id="PS50109">
    <property type="entry name" value="HIS_KIN"/>
    <property type="match status" value="1"/>
</dbReference>
<dbReference type="Pfam" id="PF00512">
    <property type="entry name" value="HisKA"/>
    <property type="match status" value="1"/>
</dbReference>